<dbReference type="GO" id="GO:0016757">
    <property type="term" value="F:glycosyltransferase activity"/>
    <property type="evidence" value="ECO:0007669"/>
    <property type="project" value="InterPro"/>
</dbReference>
<protein>
    <submittedName>
        <fullName evidence="3">Glycosyltransferase family 4 protein</fullName>
    </submittedName>
</protein>
<keyword evidence="1" id="KW-0808">Transferase</keyword>
<dbReference type="SUPFAM" id="SSF53756">
    <property type="entry name" value="UDP-Glycosyltransferase/glycogen phosphorylase"/>
    <property type="match status" value="1"/>
</dbReference>
<feature type="domain" description="Glycosyl transferase family 1" evidence="2">
    <location>
        <begin position="163"/>
        <end position="326"/>
    </location>
</feature>
<gene>
    <name evidence="3" type="ORF">KZZ10_07890</name>
</gene>
<dbReference type="Proteomes" id="UP000739565">
    <property type="component" value="Unassembled WGS sequence"/>
</dbReference>
<proteinExistence type="predicted"/>
<dbReference type="Gene3D" id="3.40.50.2000">
    <property type="entry name" value="Glycogen Phosphorylase B"/>
    <property type="match status" value="2"/>
</dbReference>
<evidence type="ECO:0000259" key="2">
    <source>
        <dbReference type="Pfam" id="PF00534"/>
    </source>
</evidence>
<dbReference type="RefSeq" id="WP_259660940.1">
    <property type="nucleotide sequence ID" value="NZ_JAHXRI010000006.1"/>
</dbReference>
<dbReference type="Pfam" id="PF00534">
    <property type="entry name" value="Glycos_transf_1"/>
    <property type="match status" value="1"/>
</dbReference>
<dbReference type="AlphaFoldDB" id="A0A953N7Y1"/>
<dbReference type="EMBL" id="JAHXRI010000006">
    <property type="protein sequence ID" value="MBZ1350567.1"/>
    <property type="molecule type" value="Genomic_DNA"/>
</dbReference>
<reference evidence="3" key="1">
    <citation type="submission" date="2021-07" db="EMBL/GenBank/DDBJ databases">
        <title>New genus and species of the family Alcaligenaceae.</title>
        <authorList>
            <person name="Hahn M.W."/>
        </authorList>
    </citation>
    <scope>NUCLEOTIDE SEQUENCE</scope>
    <source>
        <strain evidence="3">LF4-65</strain>
    </source>
</reference>
<dbReference type="PANTHER" id="PTHR46401">
    <property type="entry name" value="GLYCOSYLTRANSFERASE WBBK-RELATED"/>
    <property type="match status" value="1"/>
</dbReference>
<dbReference type="GO" id="GO:0009103">
    <property type="term" value="P:lipopolysaccharide biosynthetic process"/>
    <property type="evidence" value="ECO:0007669"/>
    <property type="project" value="TreeGrafter"/>
</dbReference>
<dbReference type="PANTHER" id="PTHR46401:SF2">
    <property type="entry name" value="GLYCOSYLTRANSFERASE WBBK-RELATED"/>
    <property type="match status" value="1"/>
</dbReference>
<organism evidence="3 4">
    <name type="scientific">Zwartia hollandica</name>
    <dbReference type="NCBI Taxonomy" id="324606"/>
    <lineage>
        <taxon>Bacteria</taxon>
        <taxon>Pseudomonadati</taxon>
        <taxon>Pseudomonadota</taxon>
        <taxon>Betaproteobacteria</taxon>
        <taxon>Burkholderiales</taxon>
        <taxon>Alcaligenaceae</taxon>
        <taxon>Zwartia</taxon>
    </lineage>
</organism>
<evidence type="ECO:0000256" key="1">
    <source>
        <dbReference type="ARBA" id="ARBA00022679"/>
    </source>
</evidence>
<keyword evidence="4" id="KW-1185">Reference proteome</keyword>
<name>A0A953N7Y1_9BURK</name>
<dbReference type="InterPro" id="IPR001296">
    <property type="entry name" value="Glyco_trans_1"/>
</dbReference>
<dbReference type="CDD" id="cd03801">
    <property type="entry name" value="GT4_PimA-like"/>
    <property type="match status" value="1"/>
</dbReference>
<evidence type="ECO:0000313" key="3">
    <source>
        <dbReference type="EMBL" id="MBZ1350567.1"/>
    </source>
</evidence>
<comment type="caution">
    <text evidence="3">The sequence shown here is derived from an EMBL/GenBank/DDBJ whole genome shotgun (WGS) entry which is preliminary data.</text>
</comment>
<evidence type="ECO:0000313" key="4">
    <source>
        <dbReference type="Proteomes" id="UP000739565"/>
    </source>
</evidence>
<accession>A0A953N7Y1</accession>
<sequence>MLKRIAFAIPGDISAPTGGYIYDRHIIEGLRSLGWEVVLIGLGEGFPFPDTETLRQAHVKIDALPSGMPVVVDGLAFGVMPDIAAAVSTHRAVIALVHHPLAFESGLSAVQAAKLKQTETQALKHVTQVIVTSPATARDLAQHFDVSPARIDAVIPGTDRATFAKGSPGEGVALLSVGSVIPRKGFDVLLPALNQLRDLPWHLTIAGDRSRNVESPRQLDHDIEQFGFSDRIRILGAVSAETLADLYARSDVFVLASRFEGFGMAYAEALAHGLPVVGTTGGAIPDTVPADAGLLAEPGDVTTLTRALKKIINDRDFREQLAFGARRVARVQPTWPDSAQRFSEVLLKSIGTR</sequence>